<evidence type="ECO:0000313" key="2">
    <source>
        <dbReference type="Proteomes" id="UP000245711"/>
    </source>
</evidence>
<evidence type="ECO:0000313" key="1">
    <source>
        <dbReference type="EMBL" id="AWK74550.1"/>
    </source>
</evidence>
<dbReference type="SUPFAM" id="SSF51679">
    <property type="entry name" value="Bacterial luciferase-like"/>
    <property type="match status" value="1"/>
</dbReference>
<reference evidence="1 2" key="1">
    <citation type="submission" date="2017-05" db="EMBL/GenBank/DDBJ databases">
        <title>Isolation of Rhodococcus sp. S2-17 biodegrading of BP-3.</title>
        <authorList>
            <person name="Lee Y."/>
            <person name="Kim K.H."/>
            <person name="Chun B.H."/>
            <person name="Jung H.S."/>
            <person name="Jeon C.O."/>
        </authorList>
    </citation>
    <scope>NUCLEOTIDE SEQUENCE [LARGE SCALE GENOMIC DNA]</scope>
    <source>
        <strain evidence="1 2">S2-17</strain>
    </source>
</reference>
<sequence>MATNRTPYGTDHVVNGVQLTVAVDLSTPDAPVDSTIVVRRQDDARTVRITAPNLREAQKKRAHIRAAGDTSGGRVDVLLDVVVHIAPDARTARFEAGAGQRRPSATGMTEGDTVVYVGTPSGLASLILDIRAADIADGVTVVPAVTERNTRDACVQLLLDEVLPILDARSPSFHHTTMNRGGTHANRG</sequence>
<keyword evidence="2" id="KW-1185">Reference proteome</keyword>
<proteinExistence type="predicted"/>
<accession>A0A2S2C107</accession>
<name>A0A2S2C107_9NOCA</name>
<dbReference type="EMBL" id="CP021354">
    <property type="protein sequence ID" value="AWK74550.1"/>
    <property type="molecule type" value="Genomic_DNA"/>
</dbReference>
<dbReference type="KEGG" id="roz:CBI38_26370"/>
<dbReference type="GO" id="GO:0016705">
    <property type="term" value="F:oxidoreductase activity, acting on paired donors, with incorporation or reduction of molecular oxygen"/>
    <property type="evidence" value="ECO:0007669"/>
    <property type="project" value="InterPro"/>
</dbReference>
<dbReference type="Gene3D" id="3.20.20.30">
    <property type="entry name" value="Luciferase-like domain"/>
    <property type="match status" value="1"/>
</dbReference>
<dbReference type="OrthoDB" id="4460645at2"/>
<gene>
    <name evidence="1" type="ORF">CBI38_26370</name>
</gene>
<dbReference type="InterPro" id="IPR036661">
    <property type="entry name" value="Luciferase-like_sf"/>
</dbReference>
<protein>
    <submittedName>
        <fullName evidence="1">Uncharacterized protein</fullName>
    </submittedName>
</protein>
<organism evidence="1 2">
    <name type="scientific">Rhodococcus oxybenzonivorans</name>
    <dbReference type="NCBI Taxonomy" id="1990687"/>
    <lineage>
        <taxon>Bacteria</taxon>
        <taxon>Bacillati</taxon>
        <taxon>Actinomycetota</taxon>
        <taxon>Actinomycetes</taxon>
        <taxon>Mycobacteriales</taxon>
        <taxon>Nocardiaceae</taxon>
        <taxon>Rhodococcus</taxon>
    </lineage>
</organism>
<dbReference type="AlphaFoldDB" id="A0A2S2C107"/>
<dbReference type="Proteomes" id="UP000245711">
    <property type="component" value="Chromosome"/>
</dbReference>